<sequence length="513" mass="57958">MLKTGTVTYKWWAIHRLGLYAVAGRCVANPTRSSGFNIRDVQNGPASRSLPKFNERRLSNILRVRMDSARKHVHVVLYATACWLSLVRAGGTDPMHHRPAAHAIEDKHTCNCSTTTTTLAIVVGTWSSFAFFALCLWCLAYLDTVTCPTGAPRANSGLQYHLMRRCLRLYLREGKTYLSCRNAASKFDGIRKTGLNLESSTRDLAATAAYDLPVTHSTCLESPLFSQSRYLGERYICRVCDLFNMCQDCAFKEFGGGNNQPSMHARMHTFMIVPPPNVECSTRGWKEERSFLLEGALLPPTDRLYFFAVPCALCGMCPIRHKCWVPVRGADVPEFGKLTLCTRCVNATSNQNISFGSSFQLPNRWANVHPNVEAQLLAEFEKAAVLFPVNPERRRRIYSCSGSCHGDIGGDVFACSICLDFYLCKPCLIHEFWGPHKNHARVHDFVLRNPITRGRAERGVNGEPPQSWMSAWRSMRVPDKREPRESLISSWRLYYVGIRDEDRFNYVEAVSDC</sequence>
<proteinExistence type="predicted"/>
<reference evidence="2 3" key="1">
    <citation type="journal article" date="2011" name="J. Gen. Appl. Microbiol.">
        <title>Draft genome sequencing of the enigmatic yeast Saitoella complicata.</title>
        <authorList>
            <person name="Nishida H."/>
            <person name="Hamamoto M."/>
            <person name="Sugiyama J."/>
        </authorList>
    </citation>
    <scope>NUCLEOTIDE SEQUENCE [LARGE SCALE GENOMIC DNA]</scope>
    <source>
        <strain evidence="2 3">NRRL Y-17804</strain>
    </source>
</reference>
<evidence type="ECO:0008006" key="4">
    <source>
        <dbReference type="Google" id="ProtNLM"/>
    </source>
</evidence>
<dbReference type="Proteomes" id="UP000033140">
    <property type="component" value="Unassembled WGS sequence"/>
</dbReference>
<reference evidence="2 3" key="3">
    <citation type="journal article" date="2015" name="Genome Announc.">
        <title>Draft Genome Sequence of the Archiascomycetous Yeast Saitoella complicata.</title>
        <authorList>
            <person name="Yamauchi K."/>
            <person name="Kondo S."/>
            <person name="Hamamoto M."/>
            <person name="Takahashi Y."/>
            <person name="Ogura Y."/>
            <person name="Hayashi T."/>
            <person name="Nishida H."/>
        </authorList>
    </citation>
    <scope>NUCLEOTIDE SEQUENCE [LARGE SCALE GENOMIC DNA]</scope>
    <source>
        <strain evidence="2 3">NRRL Y-17804</strain>
    </source>
</reference>
<feature type="transmembrane region" description="Helical" evidence="1">
    <location>
        <begin position="119"/>
        <end position="142"/>
    </location>
</feature>
<accession>A0A0E9NFY5</accession>
<gene>
    <name evidence="2" type="ORF">G7K_2893-t1</name>
</gene>
<dbReference type="AlphaFoldDB" id="A0A0E9NFY5"/>
<dbReference type="SUPFAM" id="SSF57850">
    <property type="entry name" value="RING/U-box"/>
    <property type="match status" value="2"/>
</dbReference>
<keyword evidence="1" id="KW-0472">Membrane</keyword>
<keyword evidence="3" id="KW-1185">Reference proteome</keyword>
<comment type="caution">
    <text evidence="2">The sequence shown here is derived from an EMBL/GenBank/DDBJ whole genome shotgun (WGS) entry which is preliminary data.</text>
</comment>
<keyword evidence="1" id="KW-0812">Transmembrane</keyword>
<organism evidence="2 3">
    <name type="scientific">Saitoella complicata (strain BCRC 22490 / CBS 7301 / JCM 7358 / NBRC 10748 / NRRL Y-17804)</name>
    <dbReference type="NCBI Taxonomy" id="698492"/>
    <lineage>
        <taxon>Eukaryota</taxon>
        <taxon>Fungi</taxon>
        <taxon>Dikarya</taxon>
        <taxon>Ascomycota</taxon>
        <taxon>Taphrinomycotina</taxon>
        <taxon>Taphrinomycotina incertae sedis</taxon>
        <taxon>Saitoella</taxon>
    </lineage>
</organism>
<evidence type="ECO:0000256" key="1">
    <source>
        <dbReference type="SAM" id="Phobius"/>
    </source>
</evidence>
<keyword evidence="1" id="KW-1133">Transmembrane helix</keyword>
<reference evidence="2 3" key="2">
    <citation type="journal article" date="2014" name="J. Gen. Appl. Microbiol.">
        <title>The early diverging ascomycetous budding yeast Saitoella complicata has three histone deacetylases belonging to the Clr6, Hos2, and Rpd3 lineages.</title>
        <authorList>
            <person name="Nishida H."/>
            <person name="Matsumoto T."/>
            <person name="Kondo S."/>
            <person name="Hamamoto M."/>
            <person name="Yoshikawa H."/>
        </authorList>
    </citation>
    <scope>NUCLEOTIDE SEQUENCE [LARGE SCALE GENOMIC DNA]</scope>
    <source>
        <strain evidence="2 3">NRRL Y-17804</strain>
    </source>
</reference>
<dbReference type="EMBL" id="BACD03000017">
    <property type="protein sequence ID" value="GAO48723.1"/>
    <property type="molecule type" value="Genomic_DNA"/>
</dbReference>
<evidence type="ECO:0000313" key="3">
    <source>
        <dbReference type="Proteomes" id="UP000033140"/>
    </source>
</evidence>
<name>A0A0E9NFY5_SAICN</name>
<protein>
    <recommendedName>
        <fullName evidence="4">ZZ-type domain-containing protein</fullName>
    </recommendedName>
</protein>
<evidence type="ECO:0000313" key="2">
    <source>
        <dbReference type="EMBL" id="GAO48723.1"/>
    </source>
</evidence>